<evidence type="ECO:0000313" key="4">
    <source>
        <dbReference type="Proteomes" id="UP000292702"/>
    </source>
</evidence>
<feature type="region of interest" description="Disordered" evidence="1">
    <location>
        <begin position="602"/>
        <end position="627"/>
    </location>
</feature>
<dbReference type="Proteomes" id="UP000292702">
    <property type="component" value="Unassembled WGS sequence"/>
</dbReference>
<sequence>MDSASTTLVNLDTPSVRHTRPSDSNSGAPDHLMSSARFVKDLFETVVRLNPYYDDSPVASSAARMPAARELLEAELATLEHARLQVLRSMNQEVLIALLPPEVLGQVFLRLVEGVARDRGRYQWLSITWVCHHWRTVALTTPELWSRIVIRRSSDNVERTKVFLERSKAASLQIIIAHTQELHELMPEILAQVNRAESLSLSSSLETLLEWENALPTVAPRLRRLHIRRAPHQFRPIRDTRSSLSTFMAICQIPALSVFSSVHTLIDWSTNMFAPCLTRLSVQYPSGSGGAPISDVIRAFTSLPQLEFIQLDDVLAPLPENASNLPRIAMPLKLLHLKEVKLGATALSCAHFLQHIIYPASTVTALTFTTVLPETVELVTTVLASKIVLRDSTNGTRMLFDTVFVDGERIFLYSEPSSTGAGALTPHKFVILLPYVLGVDHSFVLDALWPKLPIRDVTKLHVLTPMPSMRPSAQSQHSWSRFVAALSGVEEVVLQGNPFAYVFSSLAAPQDSQDPSSAKIRYILPNLRRITVYDVIFRHEDSDESEQDPEPPLAADPPPFVPELIKICKTRTDIEVVVLKWCFKVLEEDIEKLQEVVSRVEWDREDEHQRPEYPQDEVDDRNWDSWY</sequence>
<organism evidence="3 4">
    <name type="scientific">Steccherinum ochraceum</name>
    <dbReference type="NCBI Taxonomy" id="92696"/>
    <lineage>
        <taxon>Eukaryota</taxon>
        <taxon>Fungi</taxon>
        <taxon>Dikarya</taxon>
        <taxon>Basidiomycota</taxon>
        <taxon>Agaricomycotina</taxon>
        <taxon>Agaricomycetes</taxon>
        <taxon>Polyporales</taxon>
        <taxon>Steccherinaceae</taxon>
        <taxon>Steccherinum</taxon>
    </lineage>
</organism>
<proteinExistence type="predicted"/>
<evidence type="ECO:0000259" key="2">
    <source>
        <dbReference type="Pfam" id="PF12937"/>
    </source>
</evidence>
<dbReference type="AlphaFoldDB" id="A0A4R0RGQ7"/>
<dbReference type="SUPFAM" id="SSF81383">
    <property type="entry name" value="F-box domain"/>
    <property type="match status" value="1"/>
</dbReference>
<dbReference type="Gene3D" id="1.20.1280.50">
    <property type="match status" value="1"/>
</dbReference>
<feature type="region of interest" description="Disordered" evidence="1">
    <location>
        <begin position="1"/>
        <end position="31"/>
    </location>
</feature>
<keyword evidence="4" id="KW-1185">Reference proteome</keyword>
<comment type="caution">
    <text evidence="3">The sequence shown here is derived from an EMBL/GenBank/DDBJ whole genome shotgun (WGS) entry which is preliminary data.</text>
</comment>
<protein>
    <recommendedName>
        <fullName evidence="2">F-box domain-containing protein</fullName>
    </recommendedName>
</protein>
<dbReference type="OrthoDB" id="3181669at2759"/>
<feature type="compositionally biased region" description="Basic and acidic residues" evidence="1">
    <location>
        <begin position="602"/>
        <end position="613"/>
    </location>
</feature>
<dbReference type="InterPro" id="IPR036047">
    <property type="entry name" value="F-box-like_dom_sf"/>
</dbReference>
<accession>A0A4R0RGQ7</accession>
<dbReference type="Pfam" id="PF12937">
    <property type="entry name" value="F-box-like"/>
    <property type="match status" value="1"/>
</dbReference>
<dbReference type="InterPro" id="IPR001810">
    <property type="entry name" value="F-box_dom"/>
</dbReference>
<feature type="compositionally biased region" description="Polar residues" evidence="1">
    <location>
        <begin position="1"/>
        <end position="13"/>
    </location>
</feature>
<evidence type="ECO:0000256" key="1">
    <source>
        <dbReference type="SAM" id="MobiDB-lite"/>
    </source>
</evidence>
<gene>
    <name evidence="3" type="ORF">EIP91_008370</name>
</gene>
<dbReference type="EMBL" id="RWJN01000460">
    <property type="protein sequence ID" value="TCD61504.1"/>
    <property type="molecule type" value="Genomic_DNA"/>
</dbReference>
<name>A0A4R0RGQ7_9APHY</name>
<evidence type="ECO:0000313" key="3">
    <source>
        <dbReference type="EMBL" id="TCD61504.1"/>
    </source>
</evidence>
<reference evidence="3 4" key="1">
    <citation type="submission" date="2018-11" db="EMBL/GenBank/DDBJ databases">
        <title>Genome assembly of Steccherinum ochraceum LE-BIN_3174, the white-rot fungus of the Steccherinaceae family (The Residual Polyporoid clade, Polyporales, Basidiomycota).</title>
        <authorList>
            <person name="Fedorova T.V."/>
            <person name="Glazunova O.A."/>
            <person name="Landesman E.O."/>
            <person name="Moiseenko K.V."/>
            <person name="Psurtseva N.V."/>
            <person name="Savinova O.S."/>
            <person name="Shakhova N.V."/>
            <person name="Tyazhelova T.V."/>
            <person name="Vasina D.V."/>
        </authorList>
    </citation>
    <scope>NUCLEOTIDE SEQUENCE [LARGE SCALE GENOMIC DNA]</scope>
    <source>
        <strain evidence="3 4">LE-BIN_3174</strain>
    </source>
</reference>
<feature type="domain" description="F-box" evidence="2">
    <location>
        <begin position="97"/>
        <end position="151"/>
    </location>
</feature>